<dbReference type="Gene3D" id="1.20.120.710">
    <property type="entry name" value="Haloacid dehalogenase hydrolase-like domain"/>
    <property type="match status" value="1"/>
</dbReference>
<reference evidence="1" key="1">
    <citation type="journal article" date="2010" name="Nature">
        <title>The sequence and de novo assembly of the giant panda genome.</title>
        <authorList>
            <person name="Li R."/>
            <person name="Fan W."/>
            <person name="Tian G."/>
            <person name="Zhu H."/>
            <person name="He L."/>
            <person name="Cai J."/>
            <person name="Huang Q."/>
            <person name="Cai Q."/>
            <person name="Li B."/>
            <person name="Bai Y."/>
            <person name="Zhang Z."/>
            <person name="Zhang Y."/>
            <person name="Wang W."/>
            <person name="Li J."/>
            <person name="Wei F."/>
            <person name="Li H."/>
            <person name="Jian M."/>
            <person name="Li J."/>
            <person name="Zhang Z."/>
            <person name="Nielsen R."/>
            <person name="Li D."/>
            <person name="Gu W."/>
            <person name="Yang Z."/>
            <person name="Xuan Z."/>
            <person name="Ryder O.A."/>
            <person name="Leung F.C."/>
            <person name="Zhou Y."/>
            <person name="Cao J."/>
            <person name="Sun X."/>
            <person name="Fu Y."/>
            <person name="Fang X."/>
            <person name="Guo X."/>
            <person name="Wang B."/>
            <person name="Hou R."/>
            <person name="Shen F."/>
            <person name="Mu B."/>
            <person name="Ni P."/>
            <person name="Lin R."/>
            <person name="Qian W."/>
            <person name="Wang G."/>
            <person name="Yu C."/>
            <person name="Nie W."/>
            <person name="Wang J."/>
            <person name="Wu Z."/>
            <person name="Liang H."/>
            <person name="Min J."/>
            <person name="Wu Q."/>
            <person name="Cheng S."/>
            <person name="Ruan J."/>
            <person name="Wang M."/>
            <person name="Shi Z."/>
            <person name="Wen M."/>
            <person name="Liu B."/>
            <person name="Ren X."/>
            <person name="Zheng H."/>
            <person name="Dong D."/>
            <person name="Cook K."/>
            <person name="Shan G."/>
            <person name="Zhang H."/>
            <person name="Kosiol C."/>
            <person name="Xie X."/>
            <person name="Lu Z."/>
            <person name="Zheng H."/>
            <person name="Li Y."/>
            <person name="Steiner C.C."/>
            <person name="Lam T.T."/>
            <person name="Lin S."/>
            <person name="Zhang Q."/>
            <person name="Li G."/>
            <person name="Tian J."/>
            <person name="Gong T."/>
            <person name="Liu H."/>
            <person name="Zhang D."/>
            <person name="Fang L."/>
            <person name="Ye C."/>
            <person name="Zhang J."/>
            <person name="Hu W."/>
            <person name="Xu A."/>
            <person name="Ren Y."/>
            <person name="Zhang G."/>
            <person name="Bruford M.W."/>
            <person name="Li Q."/>
            <person name="Ma L."/>
            <person name="Guo Y."/>
            <person name="An N."/>
            <person name="Hu Y."/>
            <person name="Zheng Y."/>
            <person name="Shi Y."/>
            <person name="Li Z."/>
            <person name="Liu Q."/>
            <person name="Chen Y."/>
            <person name="Zhao J."/>
            <person name="Qu N."/>
            <person name="Zhao S."/>
            <person name="Tian F."/>
            <person name="Wang X."/>
            <person name="Wang H."/>
            <person name="Xu L."/>
            <person name="Liu X."/>
            <person name="Vinar T."/>
            <person name="Wang Y."/>
            <person name="Lam T.W."/>
            <person name="Yiu S.M."/>
            <person name="Liu S."/>
            <person name="Zhang H."/>
            <person name="Li D."/>
            <person name="Huang Y."/>
            <person name="Wang X."/>
            <person name="Yang G."/>
            <person name="Jiang Z."/>
            <person name="Wang J."/>
            <person name="Qin N."/>
            <person name="Li L."/>
            <person name="Li J."/>
            <person name="Bolund L."/>
            <person name="Kristiansen K."/>
            <person name="Wong G.K."/>
            <person name="Olson M."/>
            <person name="Zhang X."/>
            <person name="Li S."/>
            <person name="Yang H."/>
            <person name="Wang J."/>
            <person name="Wang J."/>
        </authorList>
    </citation>
    <scope>NUCLEOTIDE SEQUENCE [LARGE SCALE GENOMIC DNA]</scope>
</reference>
<gene>
    <name evidence="1" type="ORF">PANDA_022393</name>
</gene>
<dbReference type="InterPro" id="IPR023214">
    <property type="entry name" value="HAD_sf"/>
</dbReference>
<proteinExistence type="predicted"/>
<evidence type="ECO:0000313" key="1">
    <source>
        <dbReference type="EMBL" id="EFB27283.1"/>
    </source>
</evidence>
<dbReference type="Gene3D" id="3.40.50.1000">
    <property type="entry name" value="HAD superfamily/HAD-like"/>
    <property type="match status" value="1"/>
</dbReference>
<feature type="non-terminal residue" evidence="1">
    <location>
        <position position="35"/>
    </location>
</feature>
<sequence length="35" mass="3911">MVLNRVRAVFFDLDNTLIDTAGASRKGMLEVTSRL</sequence>
<accession>D2I8H5</accession>
<dbReference type="SUPFAM" id="SSF56784">
    <property type="entry name" value="HAD-like"/>
    <property type="match status" value="1"/>
</dbReference>
<dbReference type="InParanoid" id="D2I8H5"/>
<dbReference type="EMBL" id="GL196798">
    <property type="protein sequence ID" value="EFB27283.1"/>
    <property type="molecule type" value="Genomic_DNA"/>
</dbReference>
<name>D2I8H5_AILME</name>
<dbReference type="InterPro" id="IPR036412">
    <property type="entry name" value="HAD-like_sf"/>
</dbReference>
<dbReference type="AlphaFoldDB" id="D2I8H5"/>
<protein>
    <submittedName>
        <fullName evidence="1">Uncharacterized protein</fullName>
    </submittedName>
</protein>
<organism evidence="1">
    <name type="scientific">Ailuropoda melanoleuca</name>
    <name type="common">Giant panda</name>
    <dbReference type="NCBI Taxonomy" id="9646"/>
    <lineage>
        <taxon>Eukaryota</taxon>
        <taxon>Metazoa</taxon>
        <taxon>Chordata</taxon>
        <taxon>Craniata</taxon>
        <taxon>Vertebrata</taxon>
        <taxon>Euteleostomi</taxon>
        <taxon>Mammalia</taxon>
        <taxon>Eutheria</taxon>
        <taxon>Laurasiatheria</taxon>
        <taxon>Carnivora</taxon>
        <taxon>Caniformia</taxon>
        <taxon>Ursidae</taxon>
        <taxon>Ailuropoda</taxon>
    </lineage>
</organism>